<dbReference type="EMBL" id="DS859420">
    <property type="protein sequence ID" value="EEC13960.1"/>
    <property type="molecule type" value="Genomic_DNA"/>
</dbReference>
<dbReference type="InParanoid" id="B7Q538"/>
<dbReference type="Proteomes" id="UP000001555">
    <property type="component" value="Unassembled WGS sequence"/>
</dbReference>
<protein>
    <submittedName>
        <fullName evidence="2 3">Uncharacterized protein</fullName>
    </submittedName>
</protein>
<reference evidence="2 4" key="1">
    <citation type="submission" date="2008-03" db="EMBL/GenBank/DDBJ databases">
        <title>Annotation of Ixodes scapularis.</title>
        <authorList>
            <consortium name="Ixodes scapularis Genome Project Consortium"/>
            <person name="Caler E."/>
            <person name="Hannick L.I."/>
            <person name="Bidwell S."/>
            <person name="Joardar V."/>
            <person name="Thiagarajan M."/>
            <person name="Amedeo P."/>
            <person name="Galinsky K.J."/>
            <person name="Schobel S."/>
            <person name="Inman J."/>
            <person name="Hostetler J."/>
            <person name="Miller J."/>
            <person name="Hammond M."/>
            <person name="Megy K."/>
            <person name="Lawson D."/>
            <person name="Kodira C."/>
            <person name="Sutton G."/>
            <person name="Meyer J."/>
            <person name="Hill C.A."/>
            <person name="Birren B."/>
            <person name="Nene V."/>
            <person name="Collins F."/>
            <person name="Alarcon-Chaidez F."/>
            <person name="Wikel S."/>
            <person name="Strausberg R."/>
        </authorList>
    </citation>
    <scope>NUCLEOTIDE SEQUENCE [LARGE SCALE GENOMIC DNA]</scope>
    <source>
        <strain evidence="4">Wikel</strain>
        <strain evidence="2">Wikel colony</strain>
    </source>
</reference>
<dbReference type="VEuPathDB" id="VectorBase:ISCI011427"/>
<feature type="compositionally biased region" description="Polar residues" evidence="1">
    <location>
        <begin position="13"/>
        <end position="23"/>
    </location>
</feature>
<dbReference type="EMBL" id="ABJB010922011">
    <property type="status" value="NOT_ANNOTATED_CDS"/>
    <property type="molecule type" value="Genomic_DNA"/>
</dbReference>
<sequence length="137" mass="14307">MGLSSVPPASESGLWSKSGTDPGSRTDEAGASHRWQIGRGVEDGPRRLEEDESRSSLGGGEGRRPSSAEVSPEADRGAGRSQEEAAWPGAILSGIWVRLESKPGAVRHCACPAQGHGPTRPSRAPGAVFFADGSRLY</sequence>
<evidence type="ECO:0000313" key="3">
    <source>
        <dbReference type="EnsemblMetazoa" id="ISCW011427-PA"/>
    </source>
</evidence>
<dbReference type="VEuPathDB" id="VectorBase:ISCW011427"/>
<feature type="region of interest" description="Disordered" evidence="1">
    <location>
        <begin position="1"/>
        <end position="85"/>
    </location>
</feature>
<evidence type="ECO:0000256" key="1">
    <source>
        <dbReference type="SAM" id="MobiDB-lite"/>
    </source>
</evidence>
<keyword evidence="4" id="KW-1185">Reference proteome</keyword>
<reference evidence="3" key="2">
    <citation type="submission" date="2020-05" db="UniProtKB">
        <authorList>
            <consortium name="EnsemblMetazoa"/>
        </authorList>
    </citation>
    <scope>IDENTIFICATION</scope>
    <source>
        <strain evidence="3">wikel</strain>
    </source>
</reference>
<dbReference type="PaxDb" id="6945-B7Q538"/>
<dbReference type="AlphaFoldDB" id="B7Q538"/>
<accession>B7Q538</accession>
<name>B7Q538_IXOSC</name>
<evidence type="ECO:0000313" key="2">
    <source>
        <dbReference type="EMBL" id="EEC13960.1"/>
    </source>
</evidence>
<feature type="compositionally biased region" description="Basic and acidic residues" evidence="1">
    <location>
        <begin position="73"/>
        <end position="83"/>
    </location>
</feature>
<feature type="compositionally biased region" description="Basic and acidic residues" evidence="1">
    <location>
        <begin position="40"/>
        <end position="49"/>
    </location>
</feature>
<proteinExistence type="predicted"/>
<dbReference type="HOGENOM" id="CLU_1867361_0_0_1"/>
<organism>
    <name type="scientific">Ixodes scapularis</name>
    <name type="common">Black-legged tick</name>
    <name type="synonym">Deer tick</name>
    <dbReference type="NCBI Taxonomy" id="6945"/>
    <lineage>
        <taxon>Eukaryota</taxon>
        <taxon>Metazoa</taxon>
        <taxon>Ecdysozoa</taxon>
        <taxon>Arthropoda</taxon>
        <taxon>Chelicerata</taxon>
        <taxon>Arachnida</taxon>
        <taxon>Acari</taxon>
        <taxon>Parasitiformes</taxon>
        <taxon>Ixodida</taxon>
        <taxon>Ixodoidea</taxon>
        <taxon>Ixodidae</taxon>
        <taxon>Ixodinae</taxon>
        <taxon>Ixodes</taxon>
    </lineage>
</organism>
<evidence type="ECO:0000313" key="4">
    <source>
        <dbReference type="Proteomes" id="UP000001555"/>
    </source>
</evidence>
<dbReference type="EnsemblMetazoa" id="ISCW011427-RA">
    <property type="protein sequence ID" value="ISCW011427-PA"/>
    <property type="gene ID" value="ISCW011427"/>
</dbReference>
<gene>
    <name evidence="2" type="ORF">IscW_ISCW011427</name>
</gene>